<dbReference type="PANTHER" id="PTHR11814">
    <property type="entry name" value="SULFATE TRANSPORTER"/>
    <property type="match status" value="1"/>
</dbReference>
<evidence type="ECO:0000256" key="2">
    <source>
        <dbReference type="ARBA" id="ARBA00022692"/>
    </source>
</evidence>
<dbReference type="SUPFAM" id="SSF52091">
    <property type="entry name" value="SpoIIaa-like"/>
    <property type="match status" value="1"/>
</dbReference>
<dbReference type="KEGG" id="mai:MICA_1227"/>
<gene>
    <name evidence="7" type="primary">sulP</name>
    <name evidence="7" type="ordered locus">MICA_1227</name>
</gene>
<dbReference type="Gene3D" id="3.30.750.24">
    <property type="entry name" value="STAS domain"/>
    <property type="match status" value="1"/>
</dbReference>
<evidence type="ECO:0000256" key="1">
    <source>
        <dbReference type="ARBA" id="ARBA00004141"/>
    </source>
</evidence>
<name>G2KRI8_MICAA</name>
<reference evidence="7 8" key="1">
    <citation type="journal article" date="2011" name="BMC Genomics">
        <title>Genomic insights into an obligate epibiotic bacterial predator: Micavibrio aeruginosavorus ARL-13.</title>
        <authorList>
            <person name="Wang Z."/>
            <person name="Kadouri D."/>
            <person name="Wu M."/>
        </authorList>
    </citation>
    <scope>NUCLEOTIDE SEQUENCE [LARGE SCALE GENOMIC DNA]</scope>
    <source>
        <strain evidence="7 8">ARL-13</strain>
    </source>
</reference>
<dbReference type="Proteomes" id="UP000009286">
    <property type="component" value="Chromosome"/>
</dbReference>
<dbReference type="Pfam" id="PF01740">
    <property type="entry name" value="STAS"/>
    <property type="match status" value="1"/>
</dbReference>
<dbReference type="RefSeq" id="WP_014102773.1">
    <property type="nucleotide sequence ID" value="NC_016026.1"/>
</dbReference>
<dbReference type="STRING" id="856793.MICA_1227"/>
<keyword evidence="2 5" id="KW-0812">Transmembrane</keyword>
<keyword evidence="4 5" id="KW-0472">Membrane</keyword>
<comment type="subcellular location">
    <subcellularLocation>
        <location evidence="1">Membrane</location>
        <topology evidence="1">Multi-pass membrane protein</topology>
    </subcellularLocation>
</comment>
<protein>
    <submittedName>
        <fullName evidence="7">Sulfate permease family protein</fullName>
    </submittedName>
</protein>
<dbReference type="InterPro" id="IPR001902">
    <property type="entry name" value="SLC26A/SulP_fam"/>
</dbReference>
<dbReference type="Pfam" id="PF00916">
    <property type="entry name" value="Sulfate_transp"/>
    <property type="match status" value="1"/>
</dbReference>
<feature type="transmembrane region" description="Helical" evidence="5">
    <location>
        <begin position="105"/>
        <end position="127"/>
    </location>
</feature>
<dbReference type="GO" id="GO:0016020">
    <property type="term" value="C:membrane"/>
    <property type="evidence" value="ECO:0007669"/>
    <property type="project" value="UniProtKB-SubCell"/>
</dbReference>
<dbReference type="EMBL" id="CP002382">
    <property type="protein sequence ID" value="AEP09550.1"/>
    <property type="molecule type" value="Genomic_DNA"/>
</dbReference>
<organism evidence="7 8">
    <name type="scientific">Micavibrio aeruginosavorus (strain ARL-13)</name>
    <dbReference type="NCBI Taxonomy" id="856793"/>
    <lineage>
        <taxon>Bacteria</taxon>
        <taxon>Pseudomonadati</taxon>
        <taxon>Bdellovibrionota</taxon>
        <taxon>Bdellovibrionia</taxon>
        <taxon>Bdellovibrionales</taxon>
        <taxon>Pseudobdellovibrionaceae</taxon>
        <taxon>Micavibrio</taxon>
    </lineage>
</organism>
<dbReference type="CDD" id="cd07042">
    <property type="entry name" value="STAS_SulP_like_sulfate_transporter"/>
    <property type="match status" value="1"/>
</dbReference>
<dbReference type="HOGENOM" id="CLU_003182_13_1_5"/>
<proteinExistence type="predicted"/>
<dbReference type="InterPro" id="IPR036513">
    <property type="entry name" value="STAS_dom_sf"/>
</dbReference>
<feature type="transmembrane region" description="Helical" evidence="5">
    <location>
        <begin position="343"/>
        <end position="373"/>
    </location>
</feature>
<evidence type="ECO:0000313" key="8">
    <source>
        <dbReference type="Proteomes" id="UP000009286"/>
    </source>
</evidence>
<feature type="transmembrane region" description="Helical" evidence="5">
    <location>
        <begin position="186"/>
        <end position="204"/>
    </location>
</feature>
<dbReference type="AlphaFoldDB" id="G2KRI8"/>
<feature type="transmembrane region" description="Helical" evidence="5">
    <location>
        <begin position="66"/>
        <end position="85"/>
    </location>
</feature>
<feature type="transmembrane region" description="Helical" evidence="5">
    <location>
        <begin position="393"/>
        <end position="424"/>
    </location>
</feature>
<accession>G2KRI8</accession>
<evidence type="ECO:0000313" key="7">
    <source>
        <dbReference type="EMBL" id="AEP09550.1"/>
    </source>
</evidence>
<evidence type="ECO:0000256" key="3">
    <source>
        <dbReference type="ARBA" id="ARBA00022989"/>
    </source>
</evidence>
<dbReference type="InterPro" id="IPR011547">
    <property type="entry name" value="SLC26A/SulP_dom"/>
</dbReference>
<feature type="transmembrane region" description="Helical" evidence="5">
    <location>
        <begin position="139"/>
        <end position="157"/>
    </location>
</feature>
<feature type="domain" description="STAS" evidence="6">
    <location>
        <begin position="454"/>
        <end position="565"/>
    </location>
</feature>
<dbReference type="eggNOG" id="COG0659">
    <property type="taxonomic scope" value="Bacteria"/>
</dbReference>
<keyword evidence="8" id="KW-1185">Reference proteome</keyword>
<keyword evidence="3 5" id="KW-1133">Transmembrane helix</keyword>
<evidence type="ECO:0000256" key="4">
    <source>
        <dbReference type="ARBA" id="ARBA00023136"/>
    </source>
</evidence>
<evidence type="ECO:0000259" key="6">
    <source>
        <dbReference type="PROSITE" id="PS50801"/>
    </source>
</evidence>
<feature type="transmembrane region" description="Helical" evidence="5">
    <location>
        <begin position="38"/>
        <end position="59"/>
    </location>
</feature>
<feature type="transmembrane region" description="Helical" evidence="5">
    <location>
        <begin position="263"/>
        <end position="285"/>
    </location>
</feature>
<dbReference type="OrthoDB" id="9769739at2"/>
<feature type="transmembrane region" description="Helical" evidence="5">
    <location>
        <begin position="211"/>
        <end position="228"/>
    </location>
</feature>
<dbReference type="InterPro" id="IPR002645">
    <property type="entry name" value="STAS_dom"/>
</dbReference>
<sequence>MSSAPAASLAPKWWHLYIPKLFVVLQQGYRASDFRDDVIAGLTVAIVALPLAMALGIASGTTPDKGLITLIVAGFLISALGGSRFQIGGPTGAFVVVIYNVIEKFGYEGLVIATLMAGAILVVAGLARLGTWIKYIPQPVITGFTAGIAVIIFTSQIKDLFGLQMDHVPGEFFEKVGAFWHARDTVMQGSVLIAALGLGIIIGLRRFAPKIPGFLVAVVFASVLVYVTKMDVPTIGSVFGGIPNTIPAPSWPEGITATRVAELIPSALTIAFLAGVESLLSAVVADGMTGRRHKSNCELVGQGVANCASALFGGMPATGAIARTATNIRSGAKSPVSGMLHAVFVLGFILFLAPLASYIPLAVLASVLVIVAWNMSEHEKFIHLLKSPWGDKAVLLITFALTVAVDLTVAIEVGVIMAAILFMVRMTHAFEMQTHITLVESDVADIVRHEDQHYDMRSHLPEGVEAYQLRGPLFFGVSSRLLDVLDQMVVKPKIFILRMGQVPMIDSSGETALEEFIRRCHRANIRVILTGVQPEPMKIMVSMKLFQHYPDLILTHNFAEGVKRAADLMATEAKE</sequence>
<evidence type="ECO:0000256" key="5">
    <source>
        <dbReference type="SAM" id="Phobius"/>
    </source>
</evidence>
<dbReference type="PROSITE" id="PS50801">
    <property type="entry name" value="STAS"/>
    <property type="match status" value="1"/>
</dbReference>
<dbReference type="GO" id="GO:0055085">
    <property type="term" value="P:transmembrane transport"/>
    <property type="evidence" value="ECO:0007669"/>
    <property type="project" value="InterPro"/>
</dbReference>